<dbReference type="EMBL" id="CP031356">
    <property type="protein sequence ID" value="AXK46607.1"/>
    <property type="molecule type" value="Genomic_DNA"/>
</dbReference>
<evidence type="ECO:0000313" key="5">
    <source>
        <dbReference type="Proteomes" id="UP000282185"/>
    </source>
</evidence>
<reference evidence="2 4" key="1">
    <citation type="submission" date="2018-07" db="EMBL/GenBank/DDBJ databases">
        <title>Brachybacterium saurashtrense DSM 23186 genome sequence.</title>
        <authorList>
            <person name="Guo L."/>
        </authorList>
    </citation>
    <scope>NUCLEOTIDE SEQUENCE [LARGE SCALE GENOMIC DNA]</scope>
    <source>
        <strain evidence="2 4">DSM 23186</strain>
    </source>
</reference>
<feature type="compositionally biased region" description="Pro residues" evidence="1">
    <location>
        <begin position="37"/>
        <end position="46"/>
    </location>
</feature>
<dbReference type="Pfam" id="PF05258">
    <property type="entry name" value="DciA"/>
    <property type="match status" value="1"/>
</dbReference>
<feature type="region of interest" description="Disordered" evidence="1">
    <location>
        <begin position="1"/>
        <end position="171"/>
    </location>
</feature>
<evidence type="ECO:0000313" key="4">
    <source>
        <dbReference type="Proteomes" id="UP000254236"/>
    </source>
</evidence>
<evidence type="ECO:0000313" key="2">
    <source>
        <dbReference type="EMBL" id="AXK46607.1"/>
    </source>
</evidence>
<dbReference type="PANTHER" id="PTHR36456:SF1">
    <property type="entry name" value="UPF0232 PROTEIN SCO3875"/>
    <property type="match status" value="1"/>
</dbReference>
<dbReference type="RefSeq" id="WP_115414354.1">
    <property type="nucleotide sequence ID" value="NZ_CP031356.1"/>
</dbReference>
<keyword evidence="4" id="KW-1185">Reference proteome</keyword>
<gene>
    <name evidence="2" type="ORF">DWV08_13955</name>
    <name evidence="3" type="ORF">DXU92_05705</name>
</gene>
<feature type="compositionally biased region" description="Gly residues" evidence="1">
    <location>
        <begin position="1"/>
        <end position="10"/>
    </location>
</feature>
<sequence length="286" mass="30266">MTGHGGARRGGGPDRPRLANPYGLSTWAGSDPSAPGGAPPADPGPATPAERASTGDRPARPGRPVRDVRRGAADRAEPPGLDAPARGPSGAGPSDPARSGEEPEILFDPPELPAPPDPFELARRTVNRSRAAARDRGLFPISAKTQARDVRDRSGRAPGYSGSRPDPRDPQGIESVLKKVLGNLGWNAGMSTGRVLDEWDDIVGERLAVHCRPVSFEDGVLVVSASSSAWASQLRMLTPQLITTIEERVGAHVISELKVTGPAAAERSWKKGRRTVTWRGPRDTYG</sequence>
<organism evidence="3 5">
    <name type="scientific">Brachybacterium saurashtrense</name>
    <dbReference type="NCBI Taxonomy" id="556288"/>
    <lineage>
        <taxon>Bacteria</taxon>
        <taxon>Bacillati</taxon>
        <taxon>Actinomycetota</taxon>
        <taxon>Actinomycetes</taxon>
        <taxon>Micrococcales</taxon>
        <taxon>Dermabacteraceae</taxon>
        <taxon>Brachybacterium</taxon>
    </lineage>
</organism>
<dbReference type="Proteomes" id="UP000254236">
    <property type="component" value="Chromosome"/>
</dbReference>
<feature type="compositionally biased region" description="Basic and acidic residues" evidence="1">
    <location>
        <begin position="146"/>
        <end position="155"/>
    </location>
</feature>
<proteinExistence type="predicted"/>
<protein>
    <submittedName>
        <fullName evidence="3">DUF721 domain-containing protein</fullName>
    </submittedName>
</protein>
<dbReference type="EMBL" id="QSWH01000002">
    <property type="protein sequence ID" value="RRR24348.1"/>
    <property type="molecule type" value="Genomic_DNA"/>
</dbReference>
<feature type="compositionally biased region" description="Basic and acidic residues" evidence="1">
    <location>
        <begin position="53"/>
        <end position="77"/>
    </location>
</feature>
<dbReference type="Proteomes" id="UP000282185">
    <property type="component" value="Unassembled WGS sequence"/>
</dbReference>
<accession>A0A345YRQ5</accession>
<dbReference type="InterPro" id="IPR007922">
    <property type="entry name" value="DciA-like"/>
</dbReference>
<evidence type="ECO:0000256" key="1">
    <source>
        <dbReference type="SAM" id="MobiDB-lite"/>
    </source>
</evidence>
<dbReference type="KEGG" id="bsau:DWV08_13955"/>
<name>A0A345YRQ5_9MICO</name>
<evidence type="ECO:0000313" key="3">
    <source>
        <dbReference type="EMBL" id="RRR24348.1"/>
    </source>
</evidence>
<dbReference type="OrthoDB" id="5516926at2"/>
<dbReference type="PANTHER" id="PTHR36456">
    <property type="entry name" value="UPF0232 PROTEIN SCO3875"/>
    <property type="match status" value="1"/>
</dbReference>
<dbReference type="AlphaFoldDB" id="A0A345YRQ5"/>
<reference evidence="3 5" key="2">
    <citation type="submission" date="2018-08" db="EMBL/GenBank/DDBJ databases">
        <title>Brachybacterium saurashtrense DSM 23186.</title>
        <authorList>
            <person name="Li Y."/>
        </authorList>
    </citation>
    <scope>NUCLEOTIDE SEQUENCE [LARGE SCALE GENOMIC DNA]</scope>
    <source>
        <strain evidence="3 5">DSM 23186</strain>
    </source>
</reference>